<protein>
    <submittedName>
        <fullName evidence="1">Uncharacterized protein</fullName>
    </submittedName>
</protein>
<gene>
    <name evidence="1" type="ORF">QFC21_006994</name>
</gene>
<proteinExistence type="predicted"/>
<evidence type="ECO:0000313" key="2">
    <source>
        <dbReference type="Proteomes" id="UP001227268"/>
    </source>
</evidence>
<accession>A0ACC2UYI3</accession>
<reference evidence="1" key="1">
    <citation type="submission" date="2023-04" db="EMBL/GenBank/DDBJ databases">
        <title>Draft Genome sequencing of Naganishia species isolated from polar environments using Oxford Nanopore Technology.</title>
        <authorList>
            <person name="Leo P."/>
            <person name="Venkateswaran K."/>
        </authorList>
    </citation>
    <scope>NUCLEOTIDE SEQUENCE</scope>
    <source>
        <strain evidence="1">MNA-CCFEE 5423</strain>
    </source>
</reference>
<sequence>MGCISRRSKRGIRDQRTVTPHRSGWFGNSTSVHHVGGGEGTTNIIGNTVNRTYFSSGTSGPFGPSTASAPPAQTAYSGSAWEEGHPPEDGEDGSTAGGTEADRSSFPEIMTGIGSMIAAGVHAAVQDGIPRDTFPSATLRGDGRGGINVIGQNVRIPHEQRRAKKDGKKKRKEGRNSGQKSQESPKRRGTGGGGGALSDGSKPLPVLPLPPSTYRP</sequence>
<keyword evidence="2" id="KW-1185">Reference proteome</keyword>
<dbReference type="EMBL" id="JASBWT010000043">
    <property type="protein sequence ID" value="KAJ9092014.1"/>
    <property type="molecule type" value="Genomic_DNA"/>
</dbReference>
<comment type="caution">
    <text evidence="1">The sequence shown here is derived from an EMBL/GenBank/DDBJ whole genome shotgun (WGS) entry which is preliminary data.</text>
</comment>
<organism evidence="1 2">
    <name type="scientific">Naganishia friedmannii</name>
    <dbReference type="NCBI Taxonomy" id="89922"/>
    <lineage>
        <taxon>Eukaryota</taxon>
        <taxon>Fungi</taxon>
        <taxon>Dikarya</taxon>
        <taxon>Basidiomycota</taxon>
        <taxon>Agaricomycotina</taxon>
        <taxon>Tremellomycetes</taxon>
        <taxon>Filobasidiales</taxon>
        <taxon>Filobasidiaceae</taxon>
        <taxon>Naganishia</taxon>
    </lineage>
</organism>
<name>A0ACC2UYI3_9TREE</name>
<dbReference type="Proteomes" id="UP001227268">
    <property type="component" value="Unassembled WGS sequence"/>
</dbReference>
<evidence type="ECO:0000313" key="1">
    <source>
        <dbReference type="EMBL" id="KAJ9092014.1"/>
    </source>
</evidence>